<protein>
    <submittedName>
        <fullName evidence="1">Uncharacterized protein</fullName>
    </submittedName>
</protein>
<keyword evidence="2" id="KW-1185">Reference proteome</keyword>
<name>A0ACC1QG27_9HYPO</name>
<evidence type="ECO:0000313" key="1">
    <source>
        <dbReference type="EMBL" id="KAJ3473299.1"/>
    </source>
</evidence>
<reference evidence="1" key="1">
    <citation type="submission" date="2022-07" db="EMBL/GenBank/DDBJ databases">
        <title>Genome Sequence of Lecanicillium saksenae.</title>
        <authorList>
            <person name="Buettner E."/>
        </authorList>
    </citation>
    <scope>NUCLEOTIDE SEQUENCE</scope>
    <source>
        <strain evidence="1">VT-O1</strain>
    </source>
</reference>
<accession>A0ACC1QG27</accession>
<dbReference type="Proteomes" id="UP001148737">
    <property type="component" value="Unassembled WGS sequence"/>
</dbReference>
<proteinExistence type="predicted"/>
<dbReference type="EMBL" id="JANAKD010002573">
    <property type="protein sequence ID" value="KAJ3473299.1"/>
    <property type="molecule type" value="Genomic_DNA"/>
</dbReference>
<organism evidence="1 2">
    <name type="scientific">Lecanicillium saksenae</name>
    <dbReference type="NCBI Taxonomy" id="468837"/>
    <lineage>
        <taxon>Eukaryota</taxon>
        <taxon>Fungi</taxon>
        <taxon>Dikarya</taxon>
        <taxon>Ascomycota</taxon>
        <taxon>Pezizomycotina</taxon>
        <taxon>Sordariomycetes</taxon>
        <taxon>Hypocreomycetidae</taxon>
        <taxon>Hypocreales</taxon>
        <taxon>Cordycipitaceae</taxon>
        <taxon>Lecanicillium</taxon>
    </lineage>
</organism>
<evidence type="ECO:0000313" key="2">
    <source>
        <dbReference type="Proteomes" id="UP001148737"/>
    </source>
</evidence>
<gene>
    <name evidence="1" type="ORF">NLG97_g10388</name>
</gene>
<sequence>METGEEPGRDAGKVDGPVAGVAVVEASVGGLVVVVVLGGRGRVWFIDGRDEGAVLELLGVEGRRGGVDAAEEHVLVEVDGELGVETAAGAVAVNACLDAPAGVSWGERTGVCFVMSTNCPKGRELAKPC</sequence>
<comment type="caution">
    <text evidence="1">The sequence shown here is derived from an EMBL/GenBank/DDBJ whole genome shotgun (WGS) entry which is preliminary data.</text>
</comment>